<dbReference type="Proteomes" id="UP000011717">
    <property type="component" value="Unassembled WGS sequence"/>
</dbReference>
<dbReference type="NCBIfam" id="TIGR01710">
    <property type="entry name" value="typeII_sec_gspG"/>
    <property type="match status" value="1"/>
</dbReference>
<dbReference type="Gene3D" id="3.30.700.10">
    <property type="entry name" value="Glycoprotein, Type 4 Pilin"/>
    <property type="match status" value="1"/>
</dbReference>
<keyword evidence="8 10" id="KW-1133">Transmembrane helix</keyword>
<evidence type="ECO:0000256" key="1">
    <source>
        <dbReference type="ARBA" id="ARBA00004377"/>
    </source>
</evidence>
<dbReference type="PRINTS" id="PR00813">
    <property type="entry name" value="BCTERIALGSPG"/>
</dbReference>
<keyword evidence="4" id="KW-1003">Cell membrane</keyword>
<comment type="subcellular location">
    <subcellularLocation>
        <location evidence="1">Cell inner membrane</location>
        <topology evidence="1">Single-pass membrane protein</topology>
    </subcellularLocation>
</comment>
<keyword evidence="6" id="KW-0997">Cell inner membrane</keyword>
<dbReference type="Pfam" id="PF07963">
    <property type="entry name" value="N_methyl"/>
    <property type="match status" value="1"/>
</dbReference>
<keyword evidence="7 10" id="KW-0812">Transmembrane</keyword>
<keyword evidence="5" id="KW-0488">Methylation</keyword>
<dbReference type="NCBIfam" id="TIGR02532">
    <property type="entry name" value="IV_pilin_GFxxxE"/>
    <property type="match status" value="1"/>
</dbReference>
<evidence type="ECO:0000256" key="9">
    <source>
        <dbReference type="ARBA" id="ARBA00023136"/>
    </source>
</evidence>
<comment type="similarity">
    <text evidence="2">Belongs to the GSP G family.</text>
</comment>
<accession>M2TMX9</accession>
<keyword evidence="9 10" id="KW-0472">Membrane</keyword>
<evidence type="ECO:0000256" key="4">
    <source>
        <dbReference type="ARBA" id="ARBA00022475"/>
    </source>
</evidence>
<evidence type="ECO:0000256" key="10">
    <source>
        <dbReference type="SAM" id="Phobius"/>
    </source>
</evidence>
<dbReference type="InterPro" id="IPR010054">
    <property type="entry name" value="Type2_sec_GspG"/>
</dbReference>
<dbReference type="InterPro" id="IPR013545">
    <property type="entry name" value="T2SS_protein-GspG_C"/>
</dbReference>
<dbReference type="AlphaFoldDB" id="M2TMX9"/>
<protein>
    <recommendedName>
        <fullName evidence="3">Type II secretion system core protein G</fullName>
    </recommendedName>
</protein>
<dbReference type="GO" id="GO:0015628">
    <property type="term" value="P:protein secretion by the type II secretion system"/>
    <property type="evidence" value="ECO:0007669"/>
    <property type="project" value="InterPro"/>
</dbReference>
<sequence length="150" mass="16463">MSMFPRARNYARTLMERLRAPAPVDGEEGFTLVEIMVVVAIIGLLTTFVVINVLPAQGAAERQKAQADIEVIDQALQLYRINNRRFPSTQEGLAALESSGALRRLPDDPWGNAYQYAQPGTRGGQYDIFSYGADGAEGGEDENADIGNWE</sequence>
<gene>
    <name evidence="12" type="ORF">C725_1699</name>
</gene>
<dbReference type="Pfam" id="PF08334">
    <property type="entry name" value="T2SSG"/>
    <property type="match status" value="1"/>
</dbReference>
<feature type="transmembrane region" description="Helical" evidence="10">
    <location>
        <begin position="35"/>
        <end position="54"/>
    </location>
</feature>
<name>M2TMX9_9SPHN</name>
<evidence type="ECO:0000256" key="8">
    <source>
        <dbReference type="ARBA" id="ARBA00022989"/>
    </source>
</evidence>
<dbReference type="PANTHER" id="PTHR30093">
    <property type="entry name" value="GENERAL SECRETION PATHWAY PROTEIN G"/>
    <property type="match status" value="1"/>
</dbReference>
<dbReference type="GO" id="GO:0015627">
    <property type="term" value="C:type II protein secretion system complex"/>
    <property type="evidence" value="ECO:0007669"/>
    <property type="project" value="InterPro"/>
</dbReference>
<evidence type="ECO:0000313" key="12">
    <source>
        <dbReference type="EMBL" id="EMD83101.1"/>
    </source>
</evidence>
<evidence type="ECO:0000256" key="2">
    <source>
        <dbReference type="ARBA" id="ARBA00009984"/>
    </source>
</evidence>
<dbReference type="SUPFAM" id="SSF54523">
    <property type="entry name" value="Pili subunits"/>
    <property type="match status" value="1"/>
</dbReference>
<dbReference type="InterPro" id="IPR000983">
    <property type="entry name" value="Bac_GSPG_pilin"/>
</dbReference>
<evidence type="ECO:0000256" key="3">
    <source>
        <dbReference type="ARBA" id="ARBA00020042"/>
    </source>
</evidence>
<evidence type="ECO:0000256" key="5">
    <source>
        <dbReference type="ARBA" id="ARBA00022481"/>
    </source>
</evidence>
<organism evidence="12 13">
    <name type="scientific">Pacificimonas flava</name>
    <dbReference type="NCBI Taxonomy" id="1234595"/>
    <lineage>
        <taxon>Bacteria</taxon>
        <taxon>Pseudomonadati</taxon>
        <taxon>Pseudomonadota</taxon>
        <taxon>Alphaproteobacteria</taxon>
        <taxon>Sphingomonadales</taxon>
        <taxon>Sphingosinicellaceae</taxon>
        <taxon>Pacificimonas</taxon>
    </lineage>
</organism>
<dbReference type="InterPro" id="IPR045584">
    <property type="entry name" value="Pilin-like"/>
</dbReference>
<keyword evidence="13" id="KW-1185">Reference proteome</keyword>
<evidence type="ECO:0000313" key="13">
    <source>
        <dbReference type="Proteomes" id="UP000011717"/>
    </source>
</evidence>
<proteinExistence type="inferred from homology"/>
<dbReference type="PATRIC" id="fig|1234595.3.peg.1702"/>
<feature type="domain" description="Type II secretion system protein GspG C-terminal" evidence="11">
    <location>
        <begin position="52"/>
        <end position="149"/>
    </location>
</feature>
<dbReference type="InterPro" id="IPR012902">
    <property type="entry name" value="N_methyl_site"/>
</dbReference>
<dbReference type="GO" id="GO:0005886">
    <property type="term" value="C:plasma membrane"/>
    <property type="evidence" value="ECO:0007669"/>
    <property type="project" value="UniProtKB-SubCell"/>
</dbReference>
<dbReference type="RefSeq" id="WP_008601839.1">
    <property type="nucleotide sequence ID" value="NZ_AMRV01000004.1"/>
</dbReference>
<dbReference type="PROSITE" id="PS00409">
    <property type="entry name" value="PROKAR_NTER_METHYL"/>
    <property type="match status" value="1"/>
</dbReference>
<dbReference type="PANTHER" id="PTHR30093:SF44">
    <property type="entry name" value="TYPE II SECRETION SYSTEM CORE PROTEIN G"/>
    <property type="match status" value="1"/>
</dbReference>
<comment type="caution">
    <text evidence="12">The sequence shown here is derived from an EMBL/GenBank/DDBJ whole genome shotgun (WGS) entry which is preliminary data.</text>
</comment>
<evidence type="ECO:0000256" key="6">
    <source>
        <dbReference type="ARBA" id="ARBA00022519"/>
    </source>
</evidence>
<reference evidence="12 13" key="1">
    <citation type="journal article" date="2013" name="Genome Announc.">
        <title>Draft Genome Sequence of Strain JLT2015T, Belonging to the Family Sphingomonadaceae of the Alphaproteobacteria.</title>
        <authorList>
            <person name="Tang K."/>
            <person name="Liu K."/>
            <person name="Li S."/>
            <person name="Jiao N."/>
        </authorList>
    </citation>
    <scope>NUCLEOTIDE SEQUENCE [LARGE SCALE GENOMIC DNA]</scope>
    <source>
        <strain evidence="12 13">JLT2015</strain>
    </source>
</reference>
<dbReference type="EMBL" id="AMRV01000004">
    <property type="protein sequence ID" value="EMD83101.1"/>
    <property type="molecule type" value="Genomic_DNA"/>
</dbReference>
<evidence type="ECO:0000256" key="7">
    <source>
        <dbReference type="ARBA" id="ARBA00022692"/>
    </source>
</evidence>
<evidence type="ECO:0000259" key="11">
    <source>
        <dbReference type="Pfam" id="PF08334"/>
    </source>
</evidence>